<proteinExistence type="predicted"/>
<accession>A0A410P5Y0</accession>
<name>A0A410P5Y0_VELA1</name>
<sequence length="59" mass="6854">MGMSSLLPQPGFREEDCFFIEFKKRKDGFDENAGVCLGPEDSDVFDFMFFVMFGGERLW</sequence>
<dbReference type="AlphaFoldDB" id="A0A410P5Y0"/>
<protein>
    <submittedName>
        <fullName evidence="1">Uncharacterized protein</fullName>
    </submittedName>
</protein>
<dbReference type="Proteomes" id="UP000287243">
    <property type="component" value="Chromosome"/>
</dbReference>
<evidence type="ECO:0000313" key="2">
    <source>
        <dbReference type="Proteomes" id="UP000287243"/>
    </source>
</evidence>
<dbReference type="KEGG" id="vai:BU251_07645"/>
<gene>
    <name evidence="1" type="ORF">BU251_07645</name>
</gene>
<evidence type="ECO:0000313" key="1">
    <source>
        <dbReference type="EMBL" id="QAT17597.1"/>
    </source>
</evidence>
<keyword evidence="2" id="KW-1185">Reference proteome</keyword>
<organism evidence="1 2">
    <name type="scientific">Velamenicoccus archaeovorus</name>
    <dbReference type="NCBI Taxonomy" id="1930593"/>
    <lineage>
        <taxon>Bacteria</taxon>
        <taxon>Pseudomonadati</taxon>
        <taxon>Candidatus Omnitrophota</taxon>
        <taxon>Candidatus Velamenicoccus</taxon>
    </lineage>
</organism>
<reference evidence="1 2" key="1">
    <citation type="submission" date="2017-01" db="EMBL/GenBank/DDBJ databases">
        <title>First insights into the biology of 'candidatus Vampirococcus archaeovorus'.</title>
        <authorList>
            <person name="Kizina J."/>
            <person name="Jordan S."/>
            <person name="Stueber K."/>
            <person name="Reinhardt R."/>
            <person name="Harder J."/>
        </authorList>
    </citation>
    <scope>NUCLEOTIDE SEQUENCE [LARGE SCALE GENOMIC DNA]</scope>
    <source>
        <strain evidence="1 2">LiM</strain>
    </source>
</reference>
<dbReference type="EMBL" id="CP019384">
    <property type="protein sequence ID" value="QAT17597.1"/>
    <property type="molecule type" value="Genomic_DNA"/>
</dbReference>